<dbReference type="InterPro" id="IPR013783">
    <property type="entry name" value="Ig-like_fold"/>
</dbReference>
<dbReference type="PANTHER" id="PTHR32438">
    <property type="entry name" value="4-ALPHA-GLUCANOTRANSFERASE DPE1, CHLOROPLASTIC/AMYLOPLASTIC"/>
    <property type="match status" value="1"/>
</dbReference>
<dbReference type="SUPFAM" id="SSF51445">
    <property type="entry name" value="(Trans)glycosidases"/>
    <property type="match status" value="2"/>
</dbReference>
<keyword evidence="7" id="KW-0119">Carbohydrate metabolism</keyword>
<reference evidence="11" key="1">
    <citation type="journal article" date="2021" name="PeerJ">
        <title>Extensive microbial diversity within the chicken gut microbiome revealed by metagenomics and culture.</title>
        <authorList>
            <person name="Gilroy R."/>
            <person name="Ravi A."/>
            <person name="Getino M."/>
            <person name="Pursley I."/>
            <person name="Horton D.L."/>
            <person name="Alikhan N.F."/>
            <person name="Baker D."/>
            <person name="Gharbi K."/>
            <person name="Hall N."/>
            <person name="Watson M."/>
            <person name="Adriaenssens E.M."/>
            <person name="Foster-Nyarko E."/>
            <person name="Jarju S."/>
            <person name="Secka A."/>
            <person name="Antonio M."/>
            <person name="Oren A."/>
            <person name="Chaudhuri R.R."/>
            <person name="La Ragione R."/>
            <person name="Hildebrand F."/>
            <person name="Pallen M.J."/>
        </authorList>
    </citation>
    <scope>NUCLEOTIDE SEQUENCE</scope>
    <source>
        <strain evidence="11">ChiGjej2B2-7701</strain>
    </source>
</reference>
<protein>
    <recommendedName>
        <fullName evidence="4">4-alpha-glucanotransferase</fullName>
        <ecNumber evidence="3">2.4.1.25</ecNumber>
    </recommendedName>
    <alternativeName>
        <fullName evidence="8">Amylomaltase</fullName>
    </alternativeName>
    <alternativeName>
        <fullName evidence="9">Disproportionating enzyme</fullName>
    </alternativeName>
</protein>
<evidence type="ECO:0000256" key="1">
    <source>
        <dbReference type="ARBA" id="ARBA00000439"/>
    </source>
</evidence>
<dbReference type="Gene3D" id="2.60.40.10">
    <property type="entry name" value="Immunoglobulins"/>
    <property type="match status" value="1"/>
</dbReference>
<accession>A0A921LU04</accession>
<dbReference type="EMBL" id="DYVF01000068">
    <property type="protein sequence ID" value="HJG31903.1"/>
    <property type="molecule type" value="Genomic_DNA"/>
</dbReference>
<dbReference type="Pfam" id="PF00128">
    <property type="entry name" value="Alpha-amylase"/>
    <property type="match status" value="1"/>
</dbReference>
<dbReference type="CDD" id="cd11338">
    <property type="entry name" value="AmyAc_CMD"/>
    <property type="match status" value="1"/>
</dbReference>
<evidence type="ECO:0000313" key="12">
    <source>
        <dbReference type="Proteomes" id="UP000746751"/>
    </source>
</evidence>
<evidence type="ECO:0000256" key="3">
    <source>
        <dbReference type="ARBA" id="ARBA00012560"/>
    </source>
</evidence>
<evidence type="ECO:0000256" key="5">
    <source>
        <dbReference type="ARBA" id="ARBA00022676"/>
    </source>
</evidence>
<reference evidence="11" key="2">
    <citation type="submission" date="2021-09" db="EMBL/GenBank/DDBJ databases">
        <authorList>
            <person name="Gilroy R."/>
        </authorList>
    </citation>
    <scope>NUCLEOTIDE SEQUENCE</scope>
    <source>
        <strain evidence="11">ChiGjej2B2-7701</strain>
    </source>
</reference>
<evidence type="ECO:0000259" key="10">
    <source>
        <dbReference type="SMART" id="SM00642"/>
    </source>
</evidence>
<keyword evidence="6 11" id="KW-0808">Transferase</keyword>
<sequence length="1105" mass="124447">MRLRHNSRLPQFRSPFGAVTVGTEVTLALEVYKEDAAGIECTLRTWIDGVGEQLYPMESDESGMYTVSVTWDEPNIVWYSFIVRTHDGFEQRVGAPEGHVGGEGVTYFDRFDVPSFQITVYKHRATRPSWYERGIVYQIFPDRYARDEHWRQRALERLAHPRRGSGQHIVEDWDTPPAYDRDDAGFITSWDFYGGSLRGIEEHLPHLAEMGVTSIYLNPIFEAASNHRYDTADYMKIDPLLGTEEDFRRLCVTARQLGISIILDGVFNHTGSDSVYFNAFGNYPEPGAWSRDPESEWADAFRINDDGSYDCWWGVGNMPAVNQQSEAIRRLILGPNGVIRYWLRAGAHGWRLDVADELSDEFLADIKAAALREKSDALVLGEVWEDASNKIAYSKLRRYLLGDELDSAMNYPFRDLVLGLLTGEDGGYTARDAAEAIEALRENYPPEALACCLNLLGSHDRPRLISVLGGLPNIDEVPERERGSWRLSDDKLGLAKGRYWLATLIQMTFLGVPSLYYGDEAGVQGLTDPGNRATYPWGHEDRDFFTMVQNASALRRTLPLFVTGSIEAKALNDDVLSYTRRSESGECATVIVNRSLGSMHTVTIPYEGERAIDVISGADLTRNEQGEAELSLWPLGSAVVYFHDEQRLQKPLDRGWGVVCHITSVPGMEPGERGTLGAPAKRFVDHLVAMGARYWQVLPVNPTDAYGSPYAGPSAFAGNMDLLEETPEQLEDAFEEFRAAGGDQTPEYKQFLSRNEVWLDPYCAFMAIKDASRGASRHRWPRAYRSYDVRILDDARFIDRGAFHAFVQFRFETEWNELRAYANALGIEIIGDIPMYVSDDSADAWSEPDMFTLGYNGKPTEIAGTPPDRFSETGQVWGNPTYRWKTMREDGYTWWIERLRRSFALYDRVRLDHFLGFQAYFSIPAGKDGSAGRWLAGPGIDLFRRAEQEFGPLPLIAEDLGYLTPAVRALTASCGFPGMDVLEFEDYDVREGVKPAREKIVYTSTHDTSTLVGWTSARWAAEADEEEQQELACSIMRSAFESESDLVMMPLQDVLLLGDDARMNVPGTTENNWSWQADEDGIVEAIERIRALADETGRSNSVEGA</sequence>
<dbReference type="SMART" id="SM00642">
    <property type="entry name" value="Aamy"/>
    <property type="match status" value="1"/>
</dbReference>
<dbReference type="PANTHER" id="PTHR32438:SF5">
    <property type="entry name" value="4-ALPHA-GLUCANOTRANSFERASE DPE1, CHLOROPLASTIC_AMYLOPLASTIC"/>
    <property type="match status" value="1"/>
</dbReference>
<evidence type="ECO:0000256" key="2">
    <source>
        <dbReference type="ARBA" id="ARBA00005684"/>
    </source>
</evidence>
<dbReference type="Proteomes" id="UP000746751">
    <property type="component" value="Unassembled WGS sequence"/>
</dbReference>
<proteinExistence type="inferred from homology"/>
<feature type="domain" description="Glycosyl hydrolase family 13 catalytic" evidence="10">
    <location>
        <begin position="138"/>
        <end position="555"/>
    </location>
</feature>
<comment type="catalytic activity">
    <reaction evidence="1">
        <text>Transfers a segment of a (1-&gt;4)-alpha-D-glucan to a new position in an acceptor, which may be glucose or a (1-&gt;4)-alpha-D-glucan.</text>
        <dbReference type="EC" id="2.4.1.25"/>
    </reaction>
</comment>
<comment type="caution">
    <text evidence="11">The sequence shown here is derived from an EMBL/GenBank/DDBJ whole genome shotgun (WGS) entry which is preliminary data.</text>
</comment>
<dbReference type="InterPro" id="IPR006047">
    <property type="entry name" value="GH13_cat_dom"/>
</dbReference>
<dbReference type="AlphaFoldDB" id="A0A921LU04"/>
<dbReference type="InterPro" id="IPR003385">
    <property type="entry name" value="Glyco_hydro_77"/>
</dbReference>
<organism evidence="11 12">
    <name type="scientific">Collinsella ihumii</name>
    <dbReference type="NCBI Taxonomy" id="1720204"/>
    <lineage>
        <taxon>Bacteria</taxon>
        <taxon>Bacillati</taxon>
        <taxon>Actinomycetota</taxon>
        <taxon>Coriobacteriia</taxon>
        <taxon>Coriobacteriales</taxon>
        <taxon>Coriobacteriaceae</taxon>
        <taxon>Collinsella</taxon>
    </lineage>
</organism>
<evidence type="ECO:0000256" key="6">
    <source>
        <dbReference type="ARBA" id="ARBA00022679"/>
    </source>
</evidence>
<comment type="similarity">
    <text evidence="2">Belongs to the disproportionating enzyme family.</text>
</comment>
<dbReference type="Gene3D" id="3.90.400.10">
    <property type="entry name" value="Oligo-1,6-glucosidase, Domain 2"/>
    <property type="match status" value="1"/>
</dbReference>
<dbReference type="InterPro" id="IPR017853">
    <property type="entry name" value="GH"/>
</dbReference>
<keyword evidence="5 11" id="KW-0328">Glycosyltransferase</keyword>
<gene>
    <name evidence="11" type="ORF">K8U80_11000</name>
</gene>
<dbReference type="Gene3D" id="3.20.20.80">
    <property type="entry name" value="Glycosidases"/>
    <property type="match status" value="3"/>
</dbReference>
<dbReference type="Pfam" id="PF02446">
    <property type="entry name" value="Glyco_hydro_77"/>
    <property type="match status" value="2"/>
</dbReference>
<name>A0A921LU04_9ACTN</name>
<dbReference type="InterPro" id="IPR045857">
    <property type="entry name" value="O16G_dom_2"/>
</dbReference>
<evidence type="ECO:0000256" key="8">
    <source>
        <dbReference type="ARBA" id="ARBA00031423"/>
    </source>
</evidence>
<dbReference type="GO" id="GO:0004134">
    <property type="term" value="F:4-alpha-glucanotransferase activity"/>
    <property type="evidence" value="ECO:0007669"/>
    <property type="project" value="UniProtKB-EC"/>
</dbReference>
<evidence type="ECO:0000313" key="11">
    <source>
        <dbReference type="EMBL" id="HJG31903.1"/>
    </source>
</evidence>
<dbReference type="EC" id="2.4.1.25" evidence="3"/>
<evidence type="ECO:0000256" key="4">
    <source>
        <dbReference type="ARBA" id="ARBA00020295"/>
    </source>
</evidence>
<evidence type="ECO:0000256" key="7">
    <source>
        <dbReference type="ARBA" id="ARBA00023277"/>
    </source>
</evidence>
<evidence type="ECO:0000256" key="9">
    <source>
        <dbReference type="ARBA" id="ARBA00031501"/>
    </source>
</evidence>
<dbReference type="GO" id="GO:0005975">
    <property type="term" value="P:carbohydrate metabolic process"/>
    <property type="evidence" value="ECO:0007669"/>
    <property type="project" value="InterPro"/>
</dbReference>